<dbReference type="EMBL" id="KN833740">
    <property type="protein sequence ID" value="KIK22360.1"/>
    <property type="molecule type" value="Genomic_DNA"/>
</dbReference>
<reference evidence="3" key="2">
    <citation type="submission" date="2015-01" db="EMBL/GenBank/DDBJ databases">
        <title>Evolutionary Origins and Diversification of the Mycorrhizal Mutualists.</title>
        <authorList>
            <consortium name="DOE Joint Genome Institute"/>
            <consortium name="Mycorrhizal Genomics Consortium"/>
            <person name="Kohler A."/>
            <person name="Kuo A."/>
            <person name="Nagy L.G."/>
            <person name="Floudas D."/>
            <person name="Copeland A."/>
            <person name="Barry K.W."/>
            <person name="Cichocki N."/>
            <person name="Veneault-Fourrey C."/>
            <person name="LaButti K."/>
            <person name="Lindquist E.A."/>
            <person name="Lipzen A."/>
            <person name="Lundell T."/>
            <person name="Morin E."/>
            <person name="Murat C."/>
            <person name="Riley R."/>
            <person name="Ohm R."/>
            <person name="Sun H."/>
            <person name="Tunlid A."/>
            <person name="Henrissat B."/>
            <person name="Grigoriev I.V."/>
            <person name="Hibbett D.S."/>
            <person name="Martin F."/>
        </authorList>
    </citation>
    <scope>NUCLEOTIDE SEQUENCE [LARGE SCALE GENOMIC DNA]</scope>
    <source>
        <strain evidence="3">441</strain>
    </source>
</reference>
<dbReference type="AlphaFoldDB" id="A0A0C9YC81"/>
<name>A0A0C9YC81_9AGAM</name>
<keyword evidence="3" id="KW-1185">Reference proteome</keyword>
<organism evidence="2 3">
    <name type="scientific">Pisolithus microcarpus 441</name>
    <dbReference type="NCBI Taxonomy" id="765257"/>
    <lineage>
        <taxon>Eukaryota</taxon>
        <taxon>Fungi</taxon>
        <taxon>Dikarya</taxon>
        <taxon>Basidiomycota</taxon>
        <taxon>Agaricomycotina</taxon>
        <taxon>Agaricomycetes</taxon>
        <taxon>Agaricomycetidae</taxon>
        <taxon>Boletales</taxon>
        <taxon>Sclerodermatineae</taxon>
        <taxon>Pisolithaceae</taxon>
        <taxon>Pisolithus</taxon>
    </lineage>
</organism>
<evidence type="ECO:0000313" key="2">
    <source>
        <dbReference type="EMBL" id="KIK22360.1"/>
    </source>
</evidence>
<gene>
    <name evidence="2" type="ORF">PISMIDRAFT_680388</name>
</gene>
<proteinExistence type="predicted"/>
<evidence type="ECO:0000313" key="3">
    <source>
        <dbReference type="Proteomes" id="UP000054018"/>
    </source>
</evidence>
<accession>A0A0C9YC81</accession>
<sequence length="65" mass="7130">MAKLASKSTSKGETSGMSAQRNTRRLSEASLRKLPRTELQKLAKVSVAGVRRCSEVLMVRVRNAV</sequence>
<dbReference type="Proteomes" id="UP000054018">
    <property type="component" value="Unassembled WGS sequence"/>
</dbReference>
<protein>
    <submittedName>
        <fullName evidence="2">Unplaced genomic scaffold scaffold_56, whole genome shotgun sequence</fullName>
    </submittedName>
</protein>
<reference evidence="2 3" key="1">
    <citation type="submission" date="2014-04" db="EMBL/GenBank/DDBJ databases">
        <authorList>
            <consortium name="DOE Joint Genome Institute"/>
            <person name="Kuo A."/>
            <person name="Kohler A."/>
            <person name="Costa M.D."/>
            <person name="Nagy L.G."/>
            <person name="Floudas D."/>
            <person name="Copeland A."/>
            <person name="Barry K.W."/>
            <person name="Cichocki N."/>
            <person name="Veneault-Fourrey C."/>
            <person name="LaButti K."/>
            <person name="Lindquist E.A."/>
            <person name="Lipzen A."/>
            <person name="Lundell T."/>
            <person name="Morin E."/>
            <person name="Murat C."/>
            <person name="Sun H."/>
            <person name="Tunlid A."/>
            <person name="Henrissat B."/>
            <person name="Grigoriev I.V."/>
            <person name="Hibbett D.S."/>
            <person name="Martin F."/>
            <person name="Nordberg H.P."/>
            <person name="Cantor M.N."/>
            <person name="Hua S.X."/>
        </authorList>
    </citation>
    <scope>NUCLEOTIDE SEQUENCE [LARGE SCALE GENOMIC DNA]</scope>
    <source>
        <strain evidence="2 3">441</strain>
    </source>
</reference>
<evidence type="ECO:0000256" key="1">
    <source>
        <dbReference type="SAM" id="MobiDB-lite"/>
    </source>
</evidence>
<feature type="region of interest" description="Disordered" evidence="1">
    <location>
        <begin position="1"/>
        <end position="33"/>
    </location>
</feature>
<dbReference type="HOGENOM" id="CLU_2850595_0_0_1"/>
<feature type="compositionally biased region" description="Polar residues" evidence="1">
    <location>
        <begin position="1"/>
        <end position="21"/>
    </location>
</feature>